<accession>X1R1C4</accession>
<feature type="region of interest" description="Disordered" evidence="1">
    <location>
        <begin position="45"/>
        <end position="66"/>
    </location>
</feature>
<name>X1R1C4_9ZZZZ</name>
<sequence>MSLTPSEIAVIHELRCYGATFQQIAAATGCDYKTAYKYGCNIKRSSVDKSPRHHSTASKPQERHSQILLQDLTHYTKDLHAMATSVNQMNLSQLDSIPSNPGPPKQNIWESNT</sequence>
<dbReference type="EMBL" id="BARW01007650">
    <property type="protein sequence ID" value="GAI74567.1"/>
    <property type="molecule type" value="Genomic_DNA"/>
</dbReference>
<evidence type="ECO:0000256" key="1">
    <source>
        <dbReference type="SAM" id="MobiDB-lite"/>
    </source>
</evidence>
<comment type="caution">
    <text evidence="2">The sequence shown here is derived from an EMBL/GenBank/DDBJ whole genome shotgun (WGS) entry which is preliminary data.</text>
</comment>
<organism evidence="2">
    <name type="scientific">marine sediment metagenome</name>
    <dbReference type="NCBI Taxonomy" id="412755"/>
    <lineage>
        <taxon>unclassified sequences</taxon>
        <taxon>metagenomes</taxon>
        <taxon>ecological metagenomes</taxon>
    </lineage>
</organism>
<feature type="region of interest" description="Disordered" evidence="1">
    <location>
        <begin position="93"/>
        <end position="113"/>
    </location>
</feature>
<evidence type="ECO:0000313" key="2">
    <source>
        <dbReference type="EMBL" id="GAI74567.1"/>
    </source>
</evidence>
<dbReference type="AlphaFoldDB" id="X1R1C4"/>
<feature type="non-terminal residue" evidence="2">
    <location>
        <position position="113"/>
    </location>
</feature>
<gene>
    <name evidence="2" type="ORF">S12H4_15868</name>
</gene>
<protein>
    <submittedName>
        <fullName evidence="2">Uncharacterized protein</fullName>
    </submittedName>
</protein>
<proteinExistence type="predicted"/>
<reference evidence="2" key="1">
    <citation type="journal article" date="2014" name="Front. Microbiol.">
        <title>High frequency of phylogenetically diverse reductive dehalogenase-homologous genes in deep subseafloor sedimentary metagenomes.</title>
        <authorList>
            <person name="Kawai M."/>
            <person name="Futagami T."/>
            <person name="Toyoda A."/>
            <person name="Takaki Y."/>
            <person name="Nishi S."/>
            <person name="Hori S."/>
            <person name="Arai W."/>
            <person name="Tsubouchi T."/>
            <person name="Morono Y."/>
            <person name="Uchiyama I."/>
            <person name="Ito T."/>
            <person name="Fujiyama A."/>
            <person name="Inagaki F."/>
            <person name="Takami H."/>
        </authorList>
    </citation>
    <scope>NUCLEOTIDE SEQUENCE</scope>
    <source>
        <strain evidence="2">Expedition CK06-06</strain>
    </source>
</reference>